<proteinExistence type="predicted"/>
<dbReference type="SUPFAM" id="SSF56349">
    <property type="entry name" value="DNA breaking-rejoining enzymes"/>
    <property type="match status" value="1"/>
</dbReference>
<evidence type="ECO:0000256" key="1">
    <source>
        <dbReference type="ARBA" id="ARBA00023172"/>
    </source>
</evidence>
<keyword evidence="1" id="KW-0233">DNA recombination</keyword>
<dbReference type="PROSITE" id="PS51898">
    <property type="entry name" value="TYR_RECOMBINASE"/>
    <property type="match status" value="1"/>
</dbReference>
<keyword evidence="2" id="KW-0175">Coiled coil</keyword>
<organism evidence="5 6">
    <name type="scientific">Funneliformis geosporum</name>
    <dbReference type="NCBI Taxonomy" id="1117311"/>
    <lineage>
        <taxon>Eukaryota</taxon>
        <taxon>Fungi</taxon>
        <taxon>Fungi incertae sedis</taxon>
        <taxon>Mucoromycota</taxon>
        <taxon>Glomeromycotina</taxon>
        <taxon>Glomeromycetes</taxon>
        <taxon>Glomerales</taxon>
        <taxon>Glomeraceae</taxon>
        <taxon>Funneliformis</taxon>
    </lineage>
</organism>
<dbReference type="InterPro" id="IPR002104">
    <property type="entry name" value="Integrase_catalytic"/>
</dbReference>
<dbReference type="EMBL" id="CAMKVN010010211">
    <property type="protein sequence ID" value="CAI2193923.1"/>
    <property type="molecule type" value="Genomic_DNA"/>
</dbReference>
<dbReference type="AlphaFoldDB" id="A0A9W4T6A3"/>
<evidence type="ECO:0000313" key="6">
    <source>
        <dbReference type="Proteomes" id="UP001153678"/>
    </source>
</evidence>
<dbReference type="GO" id="GO:0003677">
    <property type="term" value="F:DNA binding"/>
    <property type="evidence" value="ECO:0007669"/>
    <property type="project" value="InterPro"/>
</dbReference>
<gene>
    <name evidence="5" type="ORF">FWILDA_LOCUS16319</name>
</gene>
<keyword evidence="6" id="KW-1185">Reference proteome</keyword>
<dbReference type="Gene3D" id="1.10.443.10">
    <property type="entry name" value="Intergrase catalytic core"/>
    <property type="match status" value="1"/>
</dbReference>
<dbReference type="GO" id="GO:0015074">
    <property type="term" value="P:DNA integration"/>
    <property type="evidence" value="ECO:0007669"/>
    <property type="project" value="InterPro"/>
</dbReference>
<dbReference type="OrthoDB" id="2378149at2759"/>
<evidence type="ECO:0000259" key="4">
    <source>
        <dbReference type="PROSITE" id="PS51898"/>
    </source>
</evidence>
<dbReference type="CDD" id="cd00397">
    <property type="entry name" value="DNA_BRE_C"/>
    <property type="match status" value="1"/>
</dbReference>
<name>A0A9W4T6A3_9GLOM</name>
<dbReference type="Proteomes" id="UP001153678">
    <property type="component" value="Unassembled WGS sequence"/>
</dbReference>
<dbReference type="InterPro" id="IPR035093">
    <property type="entry name" value="RelE/ParE_toxin_dom_sf"/>
</dbReference>
<dbReference type="Pfam" id="PF00589">
    <property type="entry name" value="Phage_integrase"/>
    <property type="match status" value="1"/>
</dbReference>
<protein>
    <submittedName>
        <fullName evidence="5">19497_t:CDS:1</fullName>
    </submittedName>
</protein>
<dbReference type="GO" id="GO:0006310">
    <property type="term" value="P:DNA recombination"/>
    <property type="evidence" value="ECO:0007669"/>
    <property type="project" value="UniProtKB-KW"/>
</dbReference>
<dbReference type="Gene3D" id="3.30.2310.20">
    <property type="entry name" value="RelE-like"/>
    <property type="match status" value="1"/>
</dbReference>
<feature type="region of interest" description="Disordered" evidence="3">
    <location>
        <begin position="204"/>
        <end position="229"/>
    </location>
</feature>
<dbReference type="InterPro" id="IPR011010">
    <property type="entry name" value="DNA_brk_join_enz"/>
</dbReference>
<feature type="coiled-coil region" evidence="2">
    <location>
        <begin position="28"/>
        <end position="62"/>
    </location>
</feature>
<evidence type="ECO:0000256" key="3">
    <source>
        <dbReference type="SAM" id="MobiDB-lite"/>
    </source>
</evidence>
<evidence type="ECO:0000256" key="2">
    <source>
        <dbReference type="SAM" id="Coils"/>
    </source>
</evidence>
<reference evidence="5" key="1">
    <citation type="submission" date="2022-08" db="EMBL/GenBank/DDBJ databases">
        <authorList>
            <person name="Kallberg Y."/>
            <person name="Tangrot J."/>
            <person name="Rosling A."/>
        </authorList>
    </citation>
    <scope>NUCLEOTIDE SEQUENCE</scope>
    <source>
        <strain evidence="5">Wild A</strain>
    </source>
</reference>
<accession>A0A9W4T6A3</accession>
<comment type="caution">
    <text evidence="5">The sequence shown here is derived from an EMBL/GenBank/DDBJ whole genome shotgun (WGS) entry which is preliminary data.</text>
</comment>
<dbReference type="InterPro" id="IPR013762">
    <property type="entry name" value="Integrase-like_cat_sf"/>
</dbReference>
<sequence length="229" mass="26133">MVHYVKPKVVASKRSKDFIIQEALIRYLEDAEDVAEFLKKDAKKEEDKAKESLKKIDQLMAKKITSRVESFLAKNPTEYGKPLTGNLKAGLRITEAISFDLNLEHGETEYKGLYLLRGKRQKESANRIVFFAFLKQIKKELDIAENIELAPHTLRRCFATYNALNGMPLPVLQKVLGHSKISTTALYIKDSDLRRKQQPWNQLNFLSTLSPPPPDEKMSGVKSVKVNET</sequence>
<evidence type="ECO:0000313" key="5">
    <source>
        <dbReference type="EMBL" id="CAI2193923.1"/>
    </source>
</evidence>
<feature type="domain" description="Tyr recombinase" evidence="4">
    <location>
        <begin position="1"/>
        <end position="201"/>
    </location>
</feature>
<feature type="compositionally biased region" description="Basic and acidic residues" evidence="3">
    <location>
        <begin position="214"/>
        <end position="229"/>
    </location>
</feature>